<evidence type="ECO:0000259" key="1">
    <source>
        <dbReference type="Pfam" id="PF19694"/>
    </source>
</evidence>
<evidence type="ECO:0000313" key="3">
    <source>
        <dbReference type="Proteomes" id="UP000186096"/>
    </source>
</evidence>
<dbReference type="AlphaFoldDB" id="A0A1N7FWE6"/>
<protein>
    <recommendedName>
        <fullName evidence="1">DUF6194 domain-containing protein</fullName>
    </recommendedName>
</protein>
<dbReference type="Pfam" id="PF19694">
    <property type="entry name" value="DUF6194"/>
    <property type="match status" value="1"/>
</dbReference>
<dbReference type="RefSeq" id="WP_076439675.1">
    <property type="nucleotide sequence ID" value="NZ_CP192071.1"/>
</dbReference>
<accession>A0A1N7FWE6</accession>
<evidence type="ECO:0000313" key="2">
    <source>
        <dbReference type="EMBL" id="SIS04672.1"/>
    </source>
</evidence>
<sequence>MTENDVIEFVTGLPGVAAFTAAEDNGAPRAAWGDTFFYYDPDDEPANRKMPFATIVVKDYEGFDTASDLNRPGVFRVNVGVGRAVFEELLGYPPAAHADRHEALDYRVPDRILPHPVYAAQSWICVLNPGDGTAARVRALLTGAHARAAAGHRPGERTTRA</sequence>
<reference evidence="3" key="1">
    <citation type="submission" date="2017-01" db="EMBL/GenBank/DDBJ databases">
        <authorList>
            <person name="Varghese N."/>
            <person name="Submissions S."/>
        </authorList>
    </citation>
    <scope>NUCLEOTIDE SEQUENCE [LARGE SCALE GENOMIC DNA]</scope>
    <source>
        <strain evidence="3">ATCC 12950</strain>
    </source>
</reference>
<dbReference type="Proteomes" id="UP000186096">
    <property type="component" value="Unassembled WGS sequence"/>
</dbReference>
<name>A0A1N7FWE6_9ACTN</name>
<keyword evidence="3" id="KW-1185">Reference proteome</keyword>
<proteinExistence type="predicted"/>
<dbReference type="EMBL" id="FTNI01000024">
    <property type="protein sequence ID" value="SIS04672.1"/>
    <property type="molecule type" value="Genomic_DNA"/>
</dbReference>
<feature type="domain" description="DUF6194" evidence="1">
    <location>
        <begin position="1"/>
        <end position="152"/>
    </location>
</feature>
<organism evidence="2 3">
    <name type="scientific">Microbispora rosea</name>
    <dbReference type="NCBI Taxonomy" id="58117"/>
    <lineage>
        <taxon>Bacteria</taxon>
        <taxon>Bacillati</taxon>
        <taxon>Actinomycetota</taxon>
        <taxon>Actinomycetes</taxon>
        <taxon>Streptosporangiales</taxon>
        <taxon>Streptosporangiaceae</taxon>
        <taxon>Microbispora</taxon>
    </lineage>
</organism>
<dbReference type="STRING" id="58117.SAMN05421833_12481"/>
<dbReference type="OrthoDB" id="9783727at2"/>
<gene>
    <name evidence="2" type="ORF">SAMN05421833_12481</name>
</gene>
<dbReference type="InterPro" id="IPR045676">
    <property type="entry name" value="DUF6194"/>
</dbReference>